<comment type="caution">
    <text evidence="3">The sequence shown here is derived from an EMBL/GenBank/DDBJ whole genome shotgun (WGS) entry which is preliminary data.</text>
</comment>
<keyword evidence="4" id="KW-1185">Reference proteome</keyword>
<evidence type="ECO:0000256" key="2">
    <source>
        <dbReference type="SAM" id="Phobius"/>
    </source>
</evidence>
<feature type="compositionally biased region" description="Polar residues" evidence="1">
    <location>
        <begin position="48"/>
        <end position="58"/>
    </location>
</feature>
<feature type="compositionally biased region" description="Basic residues" evidence="1">
    <location>
        <begin position="268"/>
        <end position="277"/>
    </location>
</feature>
<feature type="compositionally biased region" description="Basic and acidic residues" evidence="1">
    <location>
        <begin position="416"/>
        <end position="425"/>
    </location>
</feature>
<dbReference type="EMBL" id="JAOTPV010000003">
    <property type="protein sequence ID" value="KAJ4485873.1"/>
    <property type="molecule type" value="Genomic_DNA"/>
</dbReference>
<evidence type="ECO:0000313" key="4">
    <source>
        <dbReference type="Proteomes" id="UP001150266"/>
    </source>
</evidence>
<keyword evidence="2" id="KW-0472">Membrane</keyword>
<protein>
    <submittedName>
        <fullName evidence="3">Uncharacterized protein</fullName>
    </submittedName>
</protein>
<feature type="compositionally biased region" description="Polar residues" evidence="1">
    <location>
        <begin position="1"/>
        <end position="30"/>
    </location>
</feature>
<organism evidence="3 4">
    <name type="scientific">Lentinula aciculospora</name>
    <dbReference type="NCBI Taxonomy" id="153920"/>
    <lineage>
        <taxon>Eukaryota</taxon>
        <taxon>Fungi</taxon>
        <taxon>Dikarya</taxon>
        <taxon>Basidiomycota</taxon>
        <taxon>Agaricomycotina</taxon>
        <taxon>Agaricomycetes</taxon>
        <taxon>Agaricomycetidae</taxon>
        <taxon>Agaricales</taxon>
        <taxon>Marasmiineae</taxon>
        <taxon>Omphalotaceae</taxon>
        <taxon>Lentinula</taxon>
    </lineage>
</organism>
<feature type="compositionally biased region" description="Low complexity" evidence="1">
    <location>
        <begin position="379"/>
        <end position="389"/>
    </location>
</feature>
<dbReference type="OrthoDB" id="3190515at2759"/>
<feature type="compositionally biased region" description="Basic and acidic residues" evidence="1">
    <location>
        <begin position="449"/>
        <end position="462"/>
    </location>
</feature>
<evidence type="ECO:0000313" key="3">
    <source>
        <dbReference type="EMBL" id="KAJ4485873.1"/>
    </source>
</evidence>
<reference evidence="3" key="1">
    <citation type="submission" date="2022-08" db="EMBL/GenBank/DDBJ databases">
        <title>A Global Phylogenomic Analysis of the Shiitake Genus Lentinula.</title>
        <authorList>
            <consortium name="DOE Joint Genome Institute"/>
            <person name="Sierra-Patev S."/>
            <person name="Min B."/>
            <person name="Naranjo-Ortiz M."/>
            <person name="Looney B."/>
            <person name="Konkel Z."/>
            <person name="Slot J.C."/>
            <person name="Sakamoto Y."/>
            <person name="Steenwyk J.L."/>
            <person name="Rokas A."/>
            <person name="Carro J."/>
            <person name="Camarero S."/>
            <person name="Ferreira P."/>
            <person name="Molpeceres G."/>
            <person name="Ruiz-Duenas F.J."/>
            <person name="Serrano A."/>
            <person name="Henrissat B."/>
            <person name="Drula E."/>
            <person name="Hughes K.W."/>
            <person name="Mata J.L."/>
            <person name="Ishikawa N.K."/>
            <person name="Vargas-Isla R."/>
            <person name="Ushijima S."/>
            <person name="Smith C.A."/>
            <person name="Ahrendt S."/>
            <person name="Andreopoulos W."/>
            <person name="He G."/>
            <person name="Labutti K."/>
            <person name="Lipzen A."/>
            <person name="Ng V."/>
            <person name="Riley R."/>
            <person name="Sandor L."/>
            <person name="Barry K."/>
            <person name="Martinez A.T."/>
            <person name="Xiao Y."/>
            <person name="Gibbons J.G."/>
            <person name="Terashima K."/>
            <person name="Grigoriev I.V."/>
            <person name="Hibbett D.S."/>
        </authorList>
    </citation>
    <scope>NUCLEOTIDE SEQUENCE</scope>
    <source>
        <strain evidence="3">JLM2183</strain>
    </source>
</reference>
<feature type="transmembrane region" description="Helical" evidence="2">
    <location>
        <begin position="886"/>
        <end position="906"/>
    </location>
</feature>
<sequence>MTTTTGGSQKSSATPLASAGPSTSTDPPGNSVSSTSAVSALTAPSTTDIDFSPSTGTTAVRADPPQRLHPIPLSSDAGKTLDWTGVGHGYGSEDEKGERSDKNEKRWSLSVSRKGKEKDKEKEKEKERELMPTLEDLKRQEGIHVAKLSRIKALSTQPTNKKVAIIANQLGRQYNLIYSSLPTNMQEFNLLKVSRWYGEQDDIVRSSLEKAEPFIWLKHLEKRNDGGEGAEASKEGNKDDVTAFTPRLPWHLSALIMEEFIHAQNAKTRSHIPHHLPPRLQDNAKPTNSGHYTDRLMGSIPEDPSGSDMPNDTDIGVPDGEGRISFEPLLDPPSLGTRPSNESRRSLESTFSSIFSSVGGAGTNPNSASTAVGGGGGTTNTNSNTATAGIGFSSPTSSRSRLHIRDNFGLRKPRRAPRDENHSDDANDGNVSSTRNSESDGGAGVNMKGAREIDGSFVRVDESELSTARPEPSPVAGLMSPAGGDARALASGGSNTGSGPGSNTGLTNAPQTTNRNLRPLRSLRNRKSLPPSEEDRIALAIARKRKEDAEEAREDMEYEMKAQLIASCKDSNTHIRSVLNHIAQHMREYEMCQTSAGGDSGYEYTTLPHELLEAFSHDPANVTSSTKRLKSYRAVDDIYHRLTRQRAVFREFLDRNTNNGDADDSDGETIPAPVTQDILKNPIDSLMSTLKKLEEHRLGIVHREKDVSEMLRDTQVIHSEVKKRYNSTLAHTSVVYPELSQIVALEESYKDQYQHLWDIGMDALTFILDSVTPFWRTYGKLIGDDVQDFLIIPLYRNEFTGESKRYPILHVPRRSFRHWVGLFVFFLVSVGVMVLQGRTAVVCVLNYRLLGWLEHGGLRWFRWCVMIPSFWMGILVQWMAVIGEAAVVIMQLGTVLWWIGWSIRVLN</sequence>
<feature type="transmembrane region" description="Helical" evidence="2">
    <location>
        <begin position="860"/>
        <end position="880"/>
    </location>
</feature>
<feature type="transmembrane region" description="Helical" evidence="2">
    <location>
        <begin position="819"/>
        <end position="848"/>
    </location>
</feature>
<keyword evidence="2" id="KW-1133">Transmembrane helix</keyword>
<feature type="region of interest" description="Disordered" evidence="1">
    <location>
        <begin position="268"/>
        <end position="535"/>
    </location>
</feature>
<proteinExistence type="predicted"/>
<feature type="compositionally biased region" description="Basic and acidic residues" evidence="1">
    <location>
        <begin position="91"/>
        <end position="107"/>
    </location>
</feature>
<dbReference type="AlphaFoldDB" id="A0A9W9ANH3"/>
<accession>A0A9W9ANH3</accession>
<gene>
    <name evidence="3" type="ORF">J3R30DRAFT_3281609</name>
</gene>
<dbReference type="Proteomes" id="UP001150266">
    <property type="component" value="Unassembled WGS sequence"/>
</dbReference>
<evidence type="ECO:0000256" key="1">
    <source>
        <dbReference type="SAM" id="MobiDB-lite"/>
    </source>
</evidence>
<keyword evidence="2" id="KW-0812">Transmembrane</keyword>
<feature type="region of interest" description="Disordered" evidence="1">
    <location>
        <begin position="1"/>
        <end position="128"/>
    </location>
</feature>
<feature type="compositionally biased region" description="Basic and acidic residues" evidence="1">
    <location>
        <begin position="114"/>
        <end position="128"/>
    </location>
</feature>
<feature type="compositionally biased region" description="Low complexity" evidence="1">
    <location>
        <begin position="348"/>
        <end position="357"/>
    </location>
</feature>
<name>A0A9W9ANH3_9AGAR</name>
<feature type="compositionally biased region" description="Low complexity" evidence="1">
    <location>
        <begin position="503"/>
        <end position="520"/>
    </location>
</feature>
<feature type="compositionally biased region" description="Low complexity" evidence="1">
    <location>
        <begin position="31"/>
        <end position="47"/>
    </location>
</feature>